<evidence type="ECO:0000256" key="5">
    <source>
        <dbReference type="ARBA" id="ARBA00023136"/>
    </source>
</evidence>
<dbReference type="OrthoDB" id="196472at2"/>
<dbReference type="Gene3D" id="1.20.950.20">
    <property type="entry name" value="Transmembrane di-heme cytochromes, Chain C"/>
    <property type="match status" value="1"/>
</dbReference>
<keyword evidence="3 6" id="KW-0812">Transmembrane</keyword>
<keyword evidence="9" id="KW-1185">Reference proteome</keyword>
<keyword evidence="5 6" id="KW-0472">Membrane</keyword>
<dbReference type="AlphaFoldDB" id="A0A4P8IU71"/>
<evidence type="ECO:0000256" key="1">
    <source>
        <dbReference type="ARBA" id="ARBA00004651"/>
    </source>
</evidence>
<feature type="transmembrane region" description="Helical" evidence="6">
    <location>
        <begin position="178"/>
        <end position="199"/>
    </location>
</feature>
<dbReference type="PANTHER" id="PTHR30485:SF2">
    <property type="entry name" value="BLL0597 PROTEIN"/>
    <property type="match status" value="1"/>
</dbReference>
<dbReference type="InterPro" id="IPR011577">
    <property type="entry name" value="Cyt_b561_bac/Ni-Hgenase"/>
</dbReference>
<evidence type="ECO:0000256" key="6">
    <source>
        <dbReference type="SAM" id="Phobius"/>
    </source>
</evidence>
<feature type="domain" description="Cytochrome b561 bacterial/Ni-hydrogenase" evidence="7">
    <location>
        <begin position="38"/>
        <end position="211"/>
    </location>
</feature>
<dbReference type="InterPro" id="IPR016174">
    <property type="entry name" value="Di-haem_cyt_TM"/>
</dbReference>
<keyword evidence="2" id="KW-1003">Cell membrane</keyword>
<name>A0A4P8IU71_9BURK</name>
<feature type="transmembrane region" description="Helical" evidence="6">
    <location>
        <begin position="129"/>
        <end position="150"/>
    </location>
</feature>
<comment type="subcellular location">
    <subcellularLocation>
        <location evidence="1">Cell membrane</location>
        <topology evidence="1">Multi-pass membrane protein</topology>
    </subcellularLocation>
</comment>
<dbReference type="EMBL" id="CP040078">
    <property type="protein sequence ID" value="QCP52808.1"/>
    <property type="molecule type" value="Genomic_DNA"/>
</dbReference>
<protein>
    <submittedName>
        <fullName evidence="8">Hydrogenase</fullName>
    </submittedName>
</protein>
<dbReference type="Proteomes" id="UP000298656">
    <property type="component" value="Chromosome 2"/>
</dbReference>
<dbReference type="SUPFAM" id="SSF81342">
    <property type="entry name" value="Transmembrane di-heme cytochromes"/>
    <property type="match status" value="1"/>
</dbReference>
<evidence type="ECO:0000256" key="4">
    <source>
        <dbReference type="ARBA" id="ARBA00022989"/>
    </source>
</evidence>
<reference evidence="8 9" key="1">
    <citation type="submission" date="2019-05" db="EMBL/GenBank/DDBJ databases">
        <title>Burkholderia sp. DHOD12, isolated from subtropical forest soil.</title>
        <authorList>
            <person name="Gao Z.-H."/>
            <person name="Qiu L.-H."/>
        </authorList>
    </citation>
    <scope>NUCLEOTIDE SEQUENCE [LARGE SCALE GENOMIC DNA]</scope>
    <source>
        <strain evidence="8 9">DHOD12</strain>
    </source>
</reference>
<evidence type="ECO:0000256" key="2">
    <source>
        <dbReference type="ARBA" id="ARBA00022475"/>
    </source>
</evidence>
<sequence length="247" mass="27959">MTYTRSMNSCHHIAKKEPMLDKASKSPSAETVREPVHVWDWSVRIFHWSIVSLVIAAYVTSRYNWMTWHVRLGQLTLTLLIFRILLGFWGSETARFRRLLVRPSVALAYTRRFFSHAGPTYLGHTPGGGWMVVALILVLSTQVLTGLYAYNDVAQVGPLFGIFSADTSNTLVSVHEKLFTLLISFVAIHIAVVALYWIVKRQNLVRPMLTGIQYLPPGFEKPRIISARRALSLFLCSVIIATLICQL</sequence>
<dbReference type="GO" id="GO:0022904">
    <property type="term" value="P:respiratory electron transport chain"/>
    <property type="evidence" value="ECO:0007669"/>
    <property type="project" value="InterPro"/>
</dbReference>
<organism evidence="8 9">
    <name type="scientific">Trinickia violacea</name>
    <dbReference type="NCBI Taxonomy" id="2571746"/>
    <lineage>
        <taxon>Bacteria</taxon>
        <taxon>Pseudomonadati</taxon>
        <taxon>Pseudomonadota</taxon>
        <taxon>Betaproteobacteria</taxon>
        <taxon>Burkholderiales</taxon>
        <taxon>Burkholderiaceae</taxon>
        <taxon>Trinickia</taxon>
    </lineage>
</organism>
<keyword evidence="4 6" id="KW-1133">Transmembrane helix</keyword>
<dbReference type="GO" id="GO:0020037">
    <property type="term" value="F:heme binding"/>
    <property type="evidence" value="ECO:0007669"/>
    <property type="project" value="TreeGrafter"/>
</dbReference>
<dbReference type="KEGG" id="tvl:FAZ95_27140"/>
<dbReference type="Pfam" id="PF01292">
    <property type="entry name" value="Ni_hydr_CYTB"/>
    <property type="match status" value="1"/>
</dbReference>
<dbReference type="GO" id="GO:0009055">
    <property type="term" value="F:electron transfer activity"/>
    <property type="evidence" value="ECO:0007669"/>
    <property type="project" value="InterPro"/>
</dbReference>
<accession>A0A4P8IU71</accession>
<dbReference type="PANTHER" id="PTHR30485">
    <property type="entry name" value="NI/FE-HYDROGENASE 1 B-TYPE CYTOCHROME SUBUNIT"/>
    <property type="match status" value="1"/>
</dbReference>
<evidence type="ECO:0000313" key="8">
    <source>
        <dbReference type="EMBL" id="QCP52808.1"/>
    </source>
</evidence>
<evidence type="ECO:0000259" key="7">
    <source>
        <dbReference type="Pfam" id="PF01292"/>
    </source>
</evidence>
<evidence type="ECO:0000313" key="9">
    <source>
        <dbReference type="Proteomes" id="UP000298656"/>
    </source>
</evidence>
<evidence type="ECO:0000256" key="3">
    <source>
        <dbReference type="ARBA" id="ARBA00022692"/>
    </source>
</evidence>
<dbReference type="GO" id="GO:0005886">
    <property type="term" value="C:plasma membrane"/>
    <property type="evidence" value="ECO:0007669"/>
    <property type="project" value="UniProtKB-SubCell"/>
</dbReference>
<gene>
    <name evidence="8" type="ORF">FAZ95_27140</name>
</gene>
<feature type="transmembrane region" description="Helical" evidence="6">
    <location>
        <begin position="72"/>
        <end position="90"/>
    </location>
</feature>
<proteinExistence type="predicted"/>
<dbReference type="InterPro" id="IPR051542">
    <property type="entry name" value="Hydrogenase_cytochrome"/>
</dbReference>
<feature type="transmembrane region" description="Helical" evidence="6">
    <location>
        <begin position="41"/>
        <end position="60"/>
    </location>
</feature>